<feature type="compositionally biased region" description="Basic and acidic residues" evidence="3">
    <location>
        <begin position="182"/>
        <end position="191"/>
    </location>
</feature>
<protein>
    <recommendedName>
        <fullName evidence="7">Small monomeric GTPase</fullName>
    </recommendedName>
</protein>
<dbReference type="GO" id="GO:0005246">
    <property type="term" value="F:calcium channel regulator activity"/>
    <property type="evidence" value="ECO:0007669"/>
    <property type="project" value="TreeGrafter"/>
</dbReference>
<feature type="compositionally biased region" description="Pro residues" evidence="3">
    <location>
        <begin position="166"/>
        <end position="175"/>
    </location>
</feature>
<dbReference type="GO" id="GO:0005525">
    <property type="term" value="F:GTP binding"/>
    <property type="evidence" value="ECO:0007669"/>
    <property type="project" value="InterPro"/>
</dbReference>
<dbReference type="InterPro" id="IPR001806">
    <property type="entry name" value="Small_GTPase"/>
</dbReference>
<evidence type="ECO:0000256" key="2">
    <source>
        <dbReference type="ARBA" id="ARBA00022553"/>
    </source>
</evidence>
<reference evidence="5" key="3">
    <citation type="submission" date="2015-06" db="UniProtKB">
        <authorList>
            <consortium name="EnsemblMetazoa"/>
        </authorList>
    </citation>
    <scope>IDENTIFICATION</scope>
</reference>
<proteinExistence type="inferred from homology"/>
<dbReference type="InterPro" id="IPR051641">
    <property type="entry name" value="RGK_GTP-binding_reg"/>
</dbReference>
<evidence type="ECO:0000313" key="5">
    <source>
        <dbReference type="EnsemblMetazoa" id="CapteP141741"/>
    </source>
</evidence>
<dbReference type="PANTHER" id="PTHR45775:SF6">
    <property type="entry name" value="RAD, GEM_KIR FAMILY MEMBER 2, ISOFORM C"/>
    <property type="match status" value="1"/>
</dbReference>
<keyword evidence="2" id="KW-0597">Phosphoprotein</keyword>
<dbReference type="Pfam" id="PF00071">
    <property type="entry name" value="Ras"/>
    <property type="match status" value="1"/>
</dbReference>
<evidence type="ECO:0000313" key="4">
    <source>
        <dbReference type="EMBL" id="ELU10211.1"/>
    </source>
</evidence>
<dbReference type="EMBL" id="KB297695">
    <property type="protein sequence ID" value="ELU10211.1"/>
    <property type="molecule type" value="Genomic_DNA"/>
</dbReference>
<name>R7V1M1_CAPTE</name>
<dbReference type="HOGENOM" id="CLU_041217_3_3_1"/>
<dbReference type="Gene3D" id="3.40.50.300">
    <property type="entry name" value="P-loop containing nucleotide triphosphate hydrolases"/>
    <property type="match status" value="1"/>
</dbReference>
<dbReference type="OrthoDB" id="5239715at2759"/>
<dbReference type="Proteomes" id="UP000014760">
    <property type="component" value="Unassembled WGS sequence"/>
</dbReference>
<dbReference type="STRING" id="283909.R7V1M1"/>
<dbReference type="PANTHER" id="PTHR45775">
    <property type="entry name" value="RAD, GEM/KIR FAMILY MEMBER 2, ISOFORM C"/>
    <property type="match status" value="1"/>
</dbReference>
<accession>R7V1M1</accession>
<dbReference type="OMA" id="ASEDCFE"/>
<dbReference type="PROSITE" id="PS51419">
    <property type="entry name" value="RAB"/>
    <property type="match status" value="1"/>
</dbReference>
<feature type="region of interest" description="Disordered" evidence="3">
    <location>
        <begin position="160"/>
        <end position="204"/>
    </location>
</feature>
<dbReference type="SMART" id="SM00174">
    <property type="entry name" value="RHO"/>
    <property type="match status" value="1"/>
</dbReference>
<dbReference type="EnsemblMetazoa" id="CapteT141741">
    <property type="protein sequence ID" value="CapteP141741"/>
    <property type="gene ID" value="CapteG141741"/>
</dbReference>
<dbReference type="EMBL" id="AMQN01006120">
    <property type="status" value="NOT_ANNOTATED_CDS"/>
    <property type="molecule type" value="Genomic_DNA"/>
</dbReference>
<dbReference type="AlphaFoldDB" id="R7V1M1"/>
<organism evidence="4">
    <name type="scientific">Capitella teleta</name>
    <name type="common">Polychaete worm</name>
    <dbReference type="NCBI Taxonomy" id="283909"/>
    <lineage>
        <taxon>Eukaryota</taxon>
        <taxon>Metazoa</taxon>
        <taxon>Spiralia</taxon>
        <taxon>Lophotrochozoa</taxon>
        <taxon>Annelida</taxon>
        <taxon>Polychaeta</taxon>
        <taxon>Sedentaria</taxon>
        <taxon>Scolecida</taxon>
        <taxon>Capitellidae</taxon>
        <taxon>Capitella</taxon>
    </lineage>
</organism>
<reference evidence="4 6" key="2">
    <citation type="journal article" date="2013" name="Nature">
        <title>Insights into bilaterian evolution from three spiralian genomes.</title>
        <authorList>
            <person name="Simakov O."/>
            <person name="Marletaz F."/>
            <person name="Cho S.J."/>
            <person name="Edsinger-Gonzales E."/>
            <person name="Havlak P."/>
            <person name="Hellsten U."/>
            <person name="Kuo D.H."/>
            <person name="Larsson T."/>
            <person name="Lv J."/>
            <person name="Arendt D."/>
            <person name="Savage R."/>
            <person name="Osoegawa K."/>
            <person name="de Jong P."/>
            <person name="Grimwood J."/>
            <person name="Chapman J.A."/>
            <person name="Shapiro H."/>
            <person name="Aerts A."/>
            <person name="Otillar R.P."/>
            <person name="Terry A.Y."/>
            <person name="Boore J.L."/>
            <person name="Grigoriev I.V."/>
            <person name="Lindberg D.R."/>
            <person name="Seaver E.C."/>
            <person name="Weisblat D.A."/>
            <person name="Putnam N.H."/>
            <person name="Rokhsar D.S."/>
        </authorList>
    </citation>
    <scope>NUCLEOTIDE SEQUENCE</scope>
    <source>
        <strain evidence="4 6">I ESC-2004</strain>
    </source>
</reference>
<dbReference type="GO" id="GO:0005886">
    <property type="term" value="C:plasma membrane"/>
    <property type="evidence" value="ECO:0007669"/>
    <property type="project" value="TreeGrafter"/>
</dbReference>
<dbReference type="PROSITE" id="PS51421">
    <property type="entry name" value="RAS"/>
    <property type="match status" value="1"/>
</dbReference>
<dbReference type="InterPro" id="IPR027417">
    <property type="entry name" value="P-loop_NTPase"/>
</dbReference>
<dbReference type="GO" id="GO:0003924">
    <property type="term" value="F:GTPase activity"/>
    <property type="evidence" value="ECO:0007669"/>
    <property type="project" value="InterPro"/>
</dbReference>
<evidence type="ECO:0000256" key="3">
    <source>
        <dbReference type="SAM" id="MobiDB-lite"/>
    </source>
</evidence>
<dbReference type="SMART" id="SM00175">
    <property type="entry name" value="RAB"/>
    <property type="match status" value="1"/>
</dbReference>
<sequence length="235" mass="25671">MLGGAGVGKTALTQQFLTSEYMAAQNTSFDDSIEYTIPVMLDGQDLIVDLIDLPYSGADAWTSYEVDAYIVVYSITDRRSFRKAVEFLTEITASAPKGSNCVILVANKTDLERSRVINRQEGKSVAELHNAKYTEVSAILNHKVDDLLVGVLKRILHAPLRQASPQGPPQTPSQPVPQRRGSRTELIDRQDSGTAACCGSKGGGRKSLSLRKMFMKSGVLQGLFKSKSCENLFNP</sequence>
<reference evidence="6" key="1">
    <citation type="submission" date="2012-12" db="EMBL/GenBank/DDBJ databases">
        <authorList>
            <person name="Hellsten U."/>
            <person name="Grimwood J."/>
            <person name="Chapman J.A."/>
            <person name="Shapiro H."/>
            <person name="Aerts A."/>
            <person name="Otillar R.P."/>
            <person name="Terry A.Y."/>
            <person name="Boore J.L."/>
            <person name="Simakov O."/>
            <person name="Marletaz F."/>
            <person name="Cho S.-J."/>
            <person name="Edsinger-Gonzales E."/>
            <person name="Havlak P."/>
            <person name="Kuo D.-H."/>
            <person name="Larsson T."/>
            <person name="Lv J."/>
            <person name="Arendt D."/>
            <person name="Savage R."/>
            <person name="Osoegawa K."/>
            <person name="de Jong P."/>
            <person name="Lindberg D.R."/>
            <person name="Seaver E.C."/>
            <person name="Weisblat D.A."/>
            <person name="Putnam N.H."/>
            <person name="Grigoriev I.V."/>
            <person name="Rokhsar D.S."/>
        </authorList>
    </citation>
    <scope>NUCLEOTIDE SEQUENCE</scope>
    <source>
        <strain evidence="6">I ESC-2004</strain>
    </source>
</reference>
<evidence type="ECO:0008006" key="7">
    <source>
        <dbReference type="Google" id="ProtNLM"/>
    </source>
</evidence>
<evidence type="ECO:0000256" key="1">
    <source>
        <dbReference type="ARBA" id="ARBA00008846"/>
    </source>
</evidence>
<evidence type="ECO:0000313" key="6">
    <source>
        <dbReference type="Proteomes" id="UP000014760"/>
    </source>
</evidence>
<dbReference type="SMART" id="SM00173">
    <property type="entry name" value="RAS"/>
    <property type="match status" value="1"/>
</dbReference>
<dbReference type="EMBL" id="AMQN01006119">
    <property type="status" value="NOT_ANNOTATED_CDS"/>
    <property type="molecule type" value="Genomic_DNA"/>
</dbReference>
<dbReference type="SUPFAM" id="SSF52540">
    <property type="entry name" value="P-loop containing nucleoside triphosphate hydrolases"/>
    <property type="match status" value="1"/>
</dbReference>
<gene>
    <name evidence="4" type="ORF">CAPTEDRAFT_141741</name>
</gene>
<keyword evidence="6" id="KW-1185">Reference proteome</keyword>
<comment type="similarity">
    <text evidence="1">Belongs to the small GTPase superfamily. RGK family.</text>
</comment>